<accession>A0A8J1XR03</accession>
<sequence length="170" mass="19945">MTKLNYGVLGCLMIFSSLYFIKGARVPEVNIKQMLCKNLCLKGMGGNLCTCHAAHFAGKRQVPESQNIPNDDLFEITLNENLQNPYTEYTDISSYMDQYDSDYSKIKDWEVPSFPLSNSEKYNNILLKQFLTHRDDINKQRQINRNWLESWQEYINSKVRQVQREGRLDM</sequence>
<dbReference type="AlphaFoldDB" id="A0A8J1XR03"/>
<protein>
    <submittedName>
        <fullName evidence="1">Uncharacterized protein</fullName>
    </submittedName>
</protein>
<name>A0A8J1XR03_OWEFU</name>
<comment type="caution">
    <text evidence="1">The sequence shown here is derived from an EMBL/GenBank/DDBJ whole genome shotgun (WGS) entry which is preliminary data.</text>
</comment>
<organism evidence="1 2">
    <name type="scientific">Owenia fusiformis</name>
    <name type="common">Polychaete worm</name>
    <dbReference type="NCBI Taxonomy" id="6347"/>
    <lineage>
        <taxon>Eukaryota</taxon>
        <taxon>Metazoa</taxon>
        <taxon>Spiralia</taxon>
        <taxon>Lophotrochozoa</taxon>
        <taxon>Annelida</taxon>
        <taxon>Polychaeta</taxon>
        <taxon>Sedentaria</taxon>
        <taxon>Canalipalpata</taxon>
        <taxon>Sabellida</taxon>
        <taxon>Oweniida</taxon>
        <taxon>Oweniidae</taxon>
        <taxon>Owenia</taxon>
    </lineage>
</organism>
<dbReference type="EMBL" id="CAIIXF020000001">
    <property type="protein sequence ID" value="CAH1775789.1"/>
    <property type="molecule type" value="Genomic_DNA"/>
</dbReference>
<proteinExistence type="predicted"/>
<evidence type="ECO:0000313" key="1">
    <source>
        <dbReference type="EMBL" id="CAH1775789.1"/>
    </source>
</evidence>
<dbReference type="Proteomes" id="UP000749559">
    <property type="component" value="Unassembled WGS sequence"/>
</dbReference>
<reference evidence="1" key="1">
    <citation type="submission" date="2022-03" db="EMBL/GenBank/DDBJ databases">
        <authorList>
            <person name="Martin C."/>
        </authorList>
    </citation>
    <scope>NUCLEOTIDE SEQUENCE</scope>
</reference>
<keyword evidence="2" id="KW-1185">Reference proteome</keyword>
<evidence type="ECO:0000313" key="2">
    <source>
        <dbReference type="Proteomes" id="UP000749559"/>
    </source>
</evidence>
<gene>
    <name evidence="1" type="ORF">OFUS_LOCUS3042</name>
</gene>